<evidence type="ECO:0000259" key="2">
    <source>
        <dbReference type="Pfam" id="PF01936"/>
    </source>
</evidence>
<dbReference type="PANTHER" id="PTHR14379:SF27">
    <property type="entry name" value="NYN DOMAIN-CONTAINING PROTEIN"/>
    <property type="match status" value="1"/>
</dbReference>
<comment type="caution">
    <text evidence="3">The sequence shown here is derived from an EMBL/GenBank/DDBJ whole genome shotgun (WGS) entry which is preliminary data.</text>
</comment>
<dbReference type="Proteomes" id="UP001642260">
    <property type="component" value="Unassembled WGS sequence"/>
</dbReference>
<dbReference type="Pfam" id="PF01936">
    <property type="entry name" value="NYN"/>
    <property type="match status" value="1"/>
</dbReference>
<proteinExistence type="predicted"/>
<protein>
    <recommendedName>
        <fullName evidence="2">NYN domain-containing protein</fullName>
    </recommendedName>
</protein>
<feature type="region of interest" description="Disordered" evidence="1">
    <location>
        <begin position="449"/>
        <end position="478"/>
    </location>
</feature>
<dbReference type="AlphaFoldDB" id="A0ABC8JIH4"/>
<sequence>MGEDETVDFESLKQTYVFWNIDDYPIAVDGSVDVGSVFDDMLKALDIMGFRDQHMTVMMYSEQLNYDKKDLCDAEVIRPYLHQSGSYSYASFLYKVPAITVDMIRRATMLGPGPINFWVIAKPKRELERVLQCLKSRRHNVLRCPFRPDVDEFLFSVDSLLENSRLLGGGKPRFKDLYPNAYYEYDMYEEKYVEIKEDVSKTVDFSERIPTIIGARTAVFWDAVDCPFPLGSTPDEIYNSISSALVARDFSDNVTIWAYLDDDHDNKRDALLGADKTWASRIYFLPGGDKASRRIRMLNDIFLWMRDSPRTTCGPYEASVVLVADQFKDDAYYVHMLQKVHDMRYDLIFVTPTSHINKPESPEWPGLLIDKGAACFAEPSPQKLEADAAAAAAAQEEETPEMLPVMSSDLEEDYSRPCRFGDDETSSESSDDEYLLLHDTLPLEPEDMNMQESDEWPGSEEACPEKNNEAEEETTTTTTTAKFDPIYRWDPINMCYNLYEEEDEADDAKEETTDILVDLYRWDPFTMTMNKFKSLGGGTGRQIDGGSGWGNSEEPYLKKHKANAAEEETSDAAEDTP</sequence>
<dbReference type="CDD" id="cd10910">
    <property type="entry name" value="PIN_limkain_b1_N_like"/>
    <property type="match status" value="1"/>
</dbReference>
<keyword evidence="4" id="KW-1185">Reference proteome</keyword>
<gene>
    <name evidence="3" type="ORF">ERUC_LOCUS9439</name>
</gene>
<evidence type="ECO:0000256" key="1">
    <source>
        <dbReference type="SAM" id="MobiDB-lite"/>
    </source>
</evidence>
<name>A0ABC8JIH4_ERUVS</name>
<dbReference type="PANTHER" id="PTHR14379">
    <property type="entry name" value="LIMKAIN B LKAP"/>
    <property type="match status" value="1"/>
</dbReference>
<feature type="compositionally biased region" description="Acidic residues" evidence="1">
    <location>
        <begin position="449"/>
        <end position="458"/>
    </location>
</feature>
<dbReference type="EMBL" id="CAKOAT010096377">
    <property type="protein sequence ID" value="CAH8321751.1"/>
    <property type="molecule type" value="Genomic_DNA"/>
</dbReference>
<accession>A0ABC8JIH4</accession>
<feature type="domain" description="NYN" evidence="2">
    <location>
        <begin position="216"/>
        <end position="346"/>
    </location>
</feature>
<reference evidence="3 4" key="1">
    <citation type="submission" date="2022-03" db="EMBL/GenBank/DDBJ databases">
        <authorList>
            <person name="Macdonald S."/>
            <person name="Ahmed S."/>
            <person name="Newling K."/>
        </authorList>
    </citation>
    <scope>NUCLEOTIDE SEQUENCE [LARGE SCALE GENOMIC DNA]</scope>
</reference>
<feature type="compositionally biased region" description="Gly residues" evidence="1">
    <location>
        <begin position="535"/>
        <end position="549"/>
    </location>
</feature>
<feature type="region of interest" description="Disordered" evidence="1">
    <location>
        <begin position="534"/>
        <end position="577"/>
    </location>
</feature>
<dbReference type="InterPro" id="IPR021139">
    <property type="entry name" value="NYN"/>
</dbReference>
<feature type="compositionally biased region" description="Acidic residues" evidence="1">
    <location>
        <begin position="565"/>
        <end position="577"/>
    </location>
</feature>
<evidence type="ECO:0000313" key="3">
    <source>
        <dbReference type="EMBL" id="CAH8321751.1"/>
    </source>
</evidence>
<organism evidence="3 4">
    <name type="scientific">Eruca vesicaria subsp. sativa</name>
    <name type="common">Garden rocket</name>
    <name type="synonym">Eruca sativa</name>
    <dbReference type="NCBI Taxonomy" id="29727"/>
    <lineage>
        <taxon>Eukaryota</taxon>
        <taxon>Viridiplantae</taxon>
        <taxon>Streptophyta</taxon>
        <taxon>Embryophyta</taxon>
        <taxon>Tracheophyta</taxon>
        <taxon>Spermatophyta</taxon>
        <taxon>Magnoliopsida</taxon>
        <taxon>eudicotyledons</taxon>
        <taxon>Gunneridae</taxon>
        <taxon>Pentapetalae</taxon>
        <taxon>rosids</taxon>
        <taxon>malvids</taxon>
        <taxon>Brassicales</taxon>
        <taxon>Brassicaceae</taxon>
        <taxon>Brassiceae</taxon>
        <taxon>Eruca</taxon>
    </lineage>
</organism>
<evidence type="ECO:0000313" key="4">
    <source>
        <dbReference type="Proteomes" id="UP001642260"/>
    </source>
</evidence>
<dbReference type="InterPro" id="IPR024768">
    <property type="entry name" value="Marf1"/>
</dbReference>